<dbReference type="SUPFAM" id="SSF53448">
    <property type="entry name" value="Nucleotide-diphospho-sugar transferases"/>
    <property type="match status" value="1"/>
</dbReference>
<keyword evidence="2" id="KW-0812">Transmembrane</keyword>
<dbReference type="GO" id="GO:0016740">
    <property type="term" value="F:transferase activity"/>
    <property type="evidence" value="ECO:0007669"/>
    <property type="project" value="UniProtKB-KW"/>
</dbReference>
<keyword evidence="2" id="KW-1133">Transmembrane helix</keyword>
<dbReference type="RefSeq" id="WP_138694783.1">
    <property type="nucleotide sequence ID" value="NZ_JBHSAZ010000014.1"/>
</dbReference>
<keyword evidence="2" id="KW-0472">Membrane</keyword>
<keyword evidence="5" id="KW-1185">Reference proteome</keyword>
<comment type="similarity">
    <text evidence="1">Belongs to the glycosyltransferase 2 family.</text>
</comment>
<protein>
    <submittedName>
        <fullName evidence="4">Glycosyltransferase family 2 protein</fullName>
    </submittedName>
</protein>
<feature type="transmembrane region" description="Helical" evidence="2">
    <location>
        <begin position="545"/>
        <end position="562"/>
    </location>
</feature>
<name>A0A5S4G3P0_9ACTN</name>
<feature type="transmembrane region" description="Helical" evidence="2">
    <location>
        <begin position="479"/>
        <end position="497"/>
    </location>
</feature>
<evidence type="ECO:0000259" key="3">
    <source>
        <dbReference type="Pfam" id="PF00535"/>
    </source>
</evidence>
<dbReference type="PANTHER" id="PTHR48090:SF7">
    <property type="entry name" value="RFBJ PROTEIN"/>
    <property type="match status" value="1"/>
</dbReference>
<feature type="transmembrane region" description="Helical" evidence="2">
    <location>
        <begin position="608"/>
        <end position="632"/>
    </location>
</feature>
<feature type="domain" description="Glycosyltransferase 2-like" evidence="3">
    <location>
        <begin position="20"/>
        <end position="145"/>
    </location>
</feature>
<dbReference type="InterPro" id="IPR001173">
    <property type="entry name" value="Glyco_trans_2-like"/>
</dbReference>
<feature type="transmembrane region" description="Helical" evidence="2">
    <location>
        <begin position="571"/>
        <end position="588"/>
    </location>
</feature>
<organism evidence="4 5">
    <name type="scientific">Nonomuraea zeae</name>
    <dbReference type="NCBI Taxonomy" id="1642303"/>
    <lineage>
        <taxon>Bacteria</taxon>
        <taxon>Bacillati</taxon>
        <taxon>Actinomycetota</taxon>
        <taxon>Actinomycetes</taxon>
        <taxon>Streptosporangiales</taxon>
        <taxon>Streptosporangiaceae</taxon>
        <taxon>Nonomuraea</taxon>
    </lineage>
</organism>
<evidence type="ECO:0000256" key="2">
    <source>
        <dbReference type="SAM" id="Phobius"/>
    </source>
</evidence>
<gene>
    <name evidence="4" type="ORF">ETD85_38645</name>
</gene>
<dbReference type="InterPro" id="IPR029044">
    <property type="entry name" value="Nucleotide-diphossugar_trans"/>
</dbReference>
<dbReference type="EMBL" id="VCKX01000164">
    <property type="protein sequence ID" value="TMR27586.1"/>
    <property type="molecule type" value="Genomic_DNA"/>
</dbReference>
<feature type="transmembrane region" description="Helical" evidence="2">
    <location>
        <begin position="338"/>
        <end position="362"/>
    </location>
</feature>
<feature type="transmembrane region" description="Helical" evidence="2">
    <location>
        <begin position="449"/>
        <end position="467"/>
    </location>
</feature>
<evidence type="ECO:0000313" key="4">
    <source>
        <dbReference type="EMBL" id="TMR27586.1"/>
    </source>
</evidence>
<dbReference type="InterPro" id="IPR050256">
    <property type="entry name" value="Glycosyltransferase_2"/>
</dbReference>
<dbReference type="PANTHER" id="PTHR48090">
    <property type="entry name" value="UNDECAPRENYL-PHOSPHATE 4-DEOXY-4-FORMAMIDO-L-ARABINOSE TRANSFERASE-RELATED"/>
    <property type="match status" value="1"/>
</dbReference>
<reference evidence="4 5" key="1">
    <citation type="submission" date="2019-05" db="EMBL/GenBank/DDBJ databases">
        <title>Draft genome sequence of Nonomuraea zeae DSM 100528.</title>
        <authorList>
            <person name="Saricaoglu S."/>
            <person name="Isik K."/>
        </authorList>
    </citation>
    <scope>NUCLEOTIDE SEQUENCE [LARGE SCALE GENOMIC DNA]</scope>
    <source>
        <strain evidence="4 5">DSM 100528</strain>
    </source>
</reference>
<dbReference type="OrthoDB" id="9810303at2"/>
<comment type="caution">
    <text evidence="4">The sequence shown here is derived from an EMBL/GenBank/DDBJ whole genome shotgun (WGS) entry which is preliminary data.</text>
</comment>
<accession>A0A5S4G3P0</accession>
<dbReference type="CDD" id="cd04179">
    <property type="entry name" value="DPM_DPG-synthase_like"/>
    <property type="match status" value="1"/>
</dbReference>
<feature type="transmembrane region" description="Helical" evidence="2">
    <location>
        <begin position="383"/>
        <end position="401"/>
    </location>
</feature>
<dbReference type="Proteomes" id="UP000306628">
    <property type="component" value="Unassembled WGS sequence"/>
</dbReference>
<dbReference type="Pfam" id="PF00535">
    <property type="entry name" value="Glycos_transf_2"/>
    <property type="match status" value="1"/>
</dbReference>
<dbReference type="AlphaFoldDB" id="A0A5S4G3P0"/>
<dbReference type="Gene3D" id="3.90.550.10">
    <property type="entry name" value="Spore Coat Polysaccharide Biosynthesis Protein SpsA, Chain A"/>
    <property type="match status" value="1"/>
</dbReference>
<evidence type="ECO:0000313" key="5">
    <source>
        <dbReference type="Proteomes" id="UP000306628"/>
    </source>
</evidence>
<feature type="transmembrane region" description="Helical" evidence="2">
    <location>
        <begin position="266"/>
        <end position="286"/>
    </location>
</feature>
<sequence length="784" mass="85890">MADLERAPRGTRTTTDGVAVIMPVHAQAESLESTVEGFLATMAQAGHDHRIVVVDDGSPDGTGQVLDELAARYPDRIVAVRHDDRQGHEAAIRTGIKAALERTSMGRLLLLGADGRLKPTDLPVLLRVQREERADAVIGFREWAGPLFRRAGGRVRPVAGRLLLGTHGRDALWDYRLLDCRLLDEREAGGASVPAEPASRSRAGDGELRIIEHPLDGPAGSARPGGASLRTIARSLPALAPAYGNLVRGGGRWRWARRLLRPEDPVLALLMAACAVLSLVAFLHHFGQGAVLLYNDSSSHLLIARRVIDSPTAGLAQLGGVWPPLPHVLALPFIWHDAVFYSGLAGSLISMVSYLVTVRYLYLIAAGMAGDGARTVSSARGRAAGVAAAGLFALNPNVLYLQSTPMTELLLFACTAAAVHHLQIWCRTGRYTQLTFASAATLLATLTRYEGWVLALAMTAVVGYVSWRRRRGRSQAEAQLIFFGVVAFSGVLGWVTWSRVIFGDWLYWHSGEYAKPSLWVSPADRNIGALDRSWLTYSQAMVHDLGHLTLAAAALGLLAYAWRRRLRIEAVAPYTLLVFMPFFVYALYAGQRPLHLPETHGDFYNVRFGLVMALAAAVFAGYLVSLVAGHLVSPRRPVRERWIQSTLAAAVVATVLAVPGTATLAEPLDWDAGWDERAVTAAVKWLRGHYDGGRVLMENYDNETVVFDSRIPLGRIVYEGAFRLWDRALKDPAGSGIRWIYLRTIPGEEDRTWRALHGGPALTRDYTLVYQDGTQQIYRRKETP</sequence>
<keyword evidence="4" id="KW-0808">Transferase</keyword>
<proteinExistence type="inferred from homology"/>
<evidence type="ECO:0000256" key="1">
    <source>
        <dbReference type="ARBA" id="ARBA00006739"/>
    </source>
</evidence>